<dbReference type="AlphaFoldDB" id="A0A2G7G8W5"/>
<organism evidence="2 3">
    <name type="scientific">Aspergillus arachidicola</name>
    <dbReference type="NCBI Taxonomy" id="656916"/>
    <lineage>
        <taxon>Eukaryota</taxon>
        <taxon>Fungi</taxon>
        <taxon>Dikarya</taxon>
        <taxon>Ascomycota</taxon>
        <taxon>Pezizomycotina</taxon>
        <taxon>Eurotiomycetes</taxon>
        <taxon>Eurotiomycetidae</taxon>
        <taxon>Eurotiales</taxon>
        <taxon>Aspergillaceae</taxon>
        <taxon>Aspergillus</taxon>
        <taxon>Aspergillus subgen. Circumdati</taxon>
    </lineage>
</organism>
<dbReference type="EMBL" id="NEXV01000068">
    <property type="protein sequence ID" value="PIG89298.1"/>
    <property type="molecule type" value="Genomic_DNA"/>
</dbReference>
<evidence type="ECO:0000313" key="2">
    <source>
        <dbReference type="EMBL" id="PIG89298.1"/>
    </source>
</evidence>
<accession>A0A2G7G8W5</accession>
<dbReference type="Proteomes" id="UP000231358">
    <property type="component" value="Unassembled WGS sequence"/>
</dbReference>
<proteinExistence type="predicted"/>
<keyword evidence="3" id="KW-1185">Reference proteome</keyword>
<reference evidence="2 3" key="1">
    <citation type="submission" date="2017-05" db="EMBL/GenBank/DDBJ databases">
        <title>Genome sequence for an aflatoxigenic pathogen of Argentinian peanut, Aspergillus arachidicola.</title>
        <authorList>
            <person name="Moore G."/>
            <person name="Beltz S.B."/>
            <person name="Mack B.M."/>
        </authorList>
    </citation>
    <scope>NUCLEOTIDE SEQUENCE [LARGE SCALE GENOMIC DNA]</scope>
    <source>
        <strain evidence="2 3">CBS 117610</strain>
    </source>
</reference>
<sequence length="137" mass="15402">MASMEESALDSLTDLATRCARIVSAVEKKNKELSEARIEVHNIHAELANAKEHTHILFTLVEKMWALLATYEQEGGPASRQNLLFESVLDCAIAQLELQSLKIDCEELHQENGQLRELLQREDHSGKREGNAYSSTL</sequence>
<protein>
    <submittedName>
        <fullName evidence="2">Uncharacterized protein</fullName>
    </submittedName>
</protein>
<comment type="caution">
    <text evidence="2">The sequence shown here is derived from an EMBL/GenBank/DDBJ whole genome shotgun (WGS) entry which is preliminary data.</text>
</comment>
<keyword evidence="1" id="KW-0175">Coiled coil</keyword>
<name>A0A2G7G8W5_9EURO</name>
<feature type="coiled-coil region" evidence="1">
    <location>
        <begin position="91"/>
        <end position="118"/>
    </location>
</feature>
<evidence type="ECO:0000256" key="1">
    <source>
        <dbReference type="SAM" id="Coils"/>
    </source>
</evidence>
<evidence type="ECO:0000313" key="3">
    <source>
        <dbReference type="Proteomes" id="UP000231358"/>
    </source>
</evidence>
<feature type="coiled-coil region" evidence="1">
    <location>
        <begin position="26"/>
        <end position="53"/>
    </location>
</feature>
<gene>
    <name evidence="2" type="ORF">AARAC_010798</name>
</gene>